<protein>
    <submittedName>
        <fullName evidence="2">Uncharacterized protein</fullName>
    </submittedName>
</protein>
<feature type="compositionally biased region" description="Basic residues" evidence="1">
    <location>
        <begin position="76"/>
        <end position="87"/>
    </location>
</feature>
<dbReference type="AlphaFoldDB" id="A0A176VHJ4"/>
<sequence>MDGDADLSQREVPTAPIRRRANNEPARAKQKARKLVLPADNNADIGRAAITRNSPSSEEDMSAEVLERSTDLPAPKARRPLGHRGRHAATATMSAMKRCLPSEQVPFDDSPSGQGPSTQVPLAQERFREEPSAQKPLDQVAAGEGRDGKTRVPSAQAPSAVAVRAGVAGLLGADSPTPLEVLAGHGVGAAAEEAARPSARESPRISAATEILETEDDTQVVPLLRYLDRKAIKGARAADADVREE</sequence>
<gene>
    <name evidence="2" type="ORF">AXG93_4515s1010</name>
</gene>
<comment type="caution">
    <text evidence="2">The sequence shown here is derived from an EMBL/GenBank/DDBJ whole genome shotgun (WGS) entry which is preliminary data.</text>
</comment>
<dbReference type="Proteomes" id="UP000077202">
    <property type="component" value="Unassembled WGS sequence"/>
</dbReference>
<feature type="compositionally biased region" description="Polar residues" evidence="1">
    <location>
        <begin position="111"/>
        <end position="121"/>
    </location>
</feature>
<feature type="region of interest" description="Disordered" evidence="1">
    <location>
        <begin position="1"/>
        <end position="159"/>
    </location>
</feature>
<dbReference type="EMBL" id="LVLJ01003771">
    <property type="protein sequence ID" value="OAE19801.1"/>
    <property type="molecule type" value="Genomic_DNA"/>
</dbReference>
<accession>A0A176VHJ4</accession>
<evidence type="ECO:0000313" key="3">
    <source>
        <dbReference type="Proteomes" id="UP000077202"/>
    </source>
</evidence>
<reference evidence="2" key="1">
    <citation type="submission" date="2016-03" db="EMBL/GenBank/DDBJ databases">
        <title>Mechanisms controlling the formation of the plant cell surface in tip-growing cells are functionally conserved among land plants.</title>
        <authorList>
            <person name="Honkanen S."/>
            <person name="Jones V.A."/>
            <person name="Morieri G."/>
            <person name="Champion C."/>
            <person name="Hetherington A.J."/>
            <person name="Kelly S."/>
            <person name="Saint-Marcoux D."/>
            <person name="Proust H."/>
            <person name="Prescott H."/>
            <person name="Dolan L."/>
        </authorList>
    </citation>
    <scope>NUCLEOTIDE SEQUENCE [LARGE SCALE GENOMIC DNA]</scope>
    <source>
        <tissue evidence="2">Whole gametophyte</tissue>
    </source>
</reference>
<keyword evidence="3" id="KW-1185">Reference proteome</keyword>
<name>A0A176VHJ4_MARPO</name>
<proteinExistence type="predicted"/>
<organism evidence="2 3">
    <name type="scientific">Marchantia polymorpha subsp. ruderalis</name>
    <dbReference type="NCBI Taxonomy" id="1480154"/>
    <lineage>
        <taxon>Eukaryota</taxon>
        <taxon>Viridiplantae</taxon>
        <taxon>Streptophyta</taxon>
        <taxon>Embryophyta</taxon>
        <taxon>Marchantiophyta</taxon>
        <taxon>Marchantiopsida</taxon>
        <taxon>Marchantiidae</taxon>
        <taxon>Marchantiales</taxon>
        <taxon>Marchantiaceae</taxon>
        <taxon>Marchantia</taxon>
    </lineage>
</organism>
<evidence type="ECO:0000313" key="2">
    <source>
        <dbReference type="EMBL" id="OAE19801.1"/>
    </source>
</evidence>
<evidence type="ECO:0000256" key="1">
    <source>
        <dbReference type="SAM" id="MobiDB-lite"/>
    </source>
</evidence>